<comment type="caution">
    <text evidence="2">The sequence shown here is derived from an EMBL/GenBank/DDBJ whole genome shotgun (WGS) entry which is preliminary data.</text>
</comment>
<dbReference type="PANTHER" id="PTHR11360:SF93">
    <property type="entry name" value="MONOCARBOXYLATE TRANSPORTER 7-LIKE PROTEIN"/>
    <property type="match status" value="1"/>
</dbReference>
<sequence>MTEAGIEPKSHKIVVEADICENREEVIKNVSLKEVTSPKLRFLDQKTPEESRKNEEFEANEKKSVKPLVYSFDENIIRRKEENGVKEGDIKQQLCENSLRLKTVNEANFKSRSLELKTQTIRQHYYPEGNWGWIIVFTSTAVHFITSGLQLSFGVILSNLKQEKFAGSDMEGGCLFASFASQFHQVFISYALFFGFGVGLCREASDIMLGQYFKRKRAFVEIFVQSGIGLGVCTMSFIFHECIKKYKWRATFQIFAVILTITFAIGILQRSASLYHPQRRAIVHLKNQSKKFRPKVTAKQKKAEICEKDNDENKTLSFSAEKTSFDLSNTVFQVNLILGMSFSIGVILNGFITINIENKCQSGQKYLSQATMIASGISSIVLSSKFCSAITIEYFFMLSFYGFSLGSLYYNLKILLFRQIRARYFNRIWSLTQWTQSLPILIGIMVNGYLRTNHFSSYLKLLLPFTCILAALILFLVSADNIHKKSCENHFKSSKRSSCFSNGILKESNLNDEFGNNQCEKFTTNMKSESPKTIERCLNTQCSQCGQDFVIFVNTTNLFECEEEENDILEEKNAELRPKEDECA</sequence>
<gene>
    <name evidence="2" type="ORF">B4U79_04585</name>
</gene>
<evidence type="ECO:0000256" key="1">
    <source>
        <dbReference type="SAM" id="Phobius"/>
    </source>
</evidence>
<evidence type="ECO:0000313" key="2">
    <source>
        <dbReference type="EMBL" id="RWS06900.1"/>
    </source>
</evidence>
<feature type="transmembrane region" description="Helical" evidence="1">
    <location>
        <begin position="250"/>
        <end position="268"/>
    </location>
</feature>
<keyword evidence="3" id="KW-1185">Reference proteome</keyword>
<feature type="transmembrane region" description="Helical" evidence="1">
    <location>
        <begin position="394"/>
        <end position="412"/>
    </location>
</feature>
<keyword evidence="1" id="KW-1133">Transmembrane helix</keyword>
<dbReference type="STRING" id="1965070.A0A3S3PRM7"/>
<feature type="transmembrane region" description="Helical" evidence="1">
    <location>
        <begin position="458"/>
        <end position="477"/>
    </location>
</feature>
<proteinExistence type="predicted"/>
<dbReference type="Proteomes" id="UP000285301">
    <property type="component" value="Unassembled WGS sequence"/>
</dbReference>
<feature type="transmembrane region" description="Helical" evidence="1">
    <location>
        <begin position="332"/>
        <end position="354"/>
    </location>
</feature>
<feature type="transmembrane region" description="Helical" evidence="1">
    <location>
        <begin position="424"/>
        <end position="446"/>
    </location>
</feature>
<dbReference type="AlphaFoldDB" id="A0A3S3PRM7"/>
<dbReference type="PANTHER" id="PTHR11360">
    <property type="entry name" value="MONOCARBOXYLATE TRANSPORTER"/>
    <property type="match status" value="1"/>
</dbReference>
<keyword evidence="1" id="KW-0812">Transmembrane</keyword>
<reference evidence="2 3" key="1">
    <citation type="journal article" date="2018" name="Gigascience">
        <title>Genomes of trombidid mites reveal novel predicted allergens and laterally-transferred genes associated with secondary metabolism.</title>
        <authorList>
            <person name="Dong X."/>
            <person name="Chaisiri K."/>
            <person name="Xia D."/>
            <person name="Armstrong S.D."/>
            <person name="Fang Y."/>
            <person name="Donnelly M.J."/>
            <person name="Kadowaki T."/>
            <person name="McGarry J.W."/>
            <person name="Darby A.C."/>
            <person name="Makepeace B.L."/>
        </authorList>
    </citation>
    <scope>NUCLEOTIDE SEQUENCE [LARGE SCALE GENOMIC DNA]</scope>
    <source>
        <strain evidence="2">UoL-WK</strain>
    </source>
</reference>
<feature type="transmembrane region" description="Helical" evidence="1">
    <location>
        <begin position="174"/>
        <end position="198"/>
    </location>
</feature>
<feature type="transmembrane region" description="Helical" evidence="1">
    <location>
        <begin position="131"/>
        <end position="153"/>
    </location>
</feature>
<keyword evidence="1" id="KW-0472">Membrane</keyword>
<dbReference type="InterPro" id="IPR050327">
    <property type="entry name" value="Proton-linked_MCT"/>
</dbReference>
<dbReference type="EMBL" id="NCKU01003800">
    <property type="protein sequence ID" value="RWS06900.1"/>
    <property type="molecule type" value="Genomic_DNA"/>
</dbReference>
<dbReference type="InterPro" id="IPR036259">
    <property type="entry name" value="MFS_trans_sf"/>
</dbReference>
<dbReference type="SUPFAM" id="SSF103473">
    <property type="entry name" value="MFS general substrate transporter"/>
    <property type="match status" value="1"/>
</dbReference>
<organism evidence="2 3">
    <name type="scientific">Dinothrombium tinctorium</name>
    <dbReference type="NCBI Taxonomy" id="1965070"/>
    <lineage>
        <taxon>Eukaryota</taxon>
        <taxon>Metazoa</taxon>
        <taxon>Ecdysozoa</taxon>
        <taxon>Arthropoda</taxon>
        <taxon>Chelicerata</taxon>
        <taxon>Arachnida</taxon>
        <taxon>Acari</taxon>
        <taxon>Acariformes</taxon>
        <taxon>Trombidiformes</taxon>
        <taxon>Prostigmata</taxon>
        <taxon>Anystina</taxon>
        <taxon>Parasitengona</taxon>
        <taxon>Trombidioidea</taxon>
        <taxon>Trombidiidae</taxon>
        <taxon>Dinothrombium</taxon>
    </lineage>
</organism>
<evidence type="ECO:0000313" key="3">
    <source>
        <dbReference type="Proteomes" id="UP000285301"/>
    </source>
</evidence>
<dbReference type="OrthoDB" id="6499973at2759"/>
<feature type="transmembrane region" description="Helical" evidence="1">
    <location>
        <begin position="218"/>
        <end position="238"/>
    </location>
</feature>
<protein>
    <submittedName>
        <fullName evidence="2">Monocarboxylate transporter 10-like protein</fullName>
    </submittedName>
</protein>
<feature type="non-terminal residue" evidence="2">
    <location>
        <position position="584"/>
    </location>
</feature>
<dbReference type="Gene3D" id="1.20.1250.20">
    <property type="entry name" value="MFS general substrate transporter like domains"/>
    <property type="match status" value="1"/>
</dbReference>
<accession>A0A3S3PRM7</accession>
<name>A0A3S3PRM7_9ACAR</name>